<dbReference type="InterPro" id="IPR007110">
    <property type="entry name" value="Ig-like_dom"/>
</dbReference>
<dbReference type="Gene3D" id="1.20.1250.20">
    <property type="entry name" value="MFS general substrate transporter like domains"/>
    <property type="match status" value="1"/>
</dbReference>
<evidence type="ECO:0000259" key="11">
    <source>
        <dbReference type="PROSITE" id="PS51465"/>
    </source>
</evidence>
<dbReference type="PROSITE" id="PS51465">
    <property type="entry name" value="KAZAL_2"/>
    <property type="match status" value="1"/>
</dbReference>
<dbReference type="PANTHER" id="PTHR11388">
    <property type="entry name" value="ORGANIC ANION TRANSPORTER"/>
    <property type="match status" value="1"/>
</dbReference>
<comment type="subcellular location">
    <subcellularLocation>
        <location evidence="1">Cell membrane</location>
        <topology evidence="1">Multi-pass membrane protein</topology>
    </subcellularLocation>
</comment>
<keyword evidence="7" id="KW-1015">Disulfide bond</keyword>
<evidence type="ECO:0000256" key="5">
    <source>
        <dbReference type="ARBA" id="ARBA00022989"/>
    </source>
</evidence>
<feature type="region of interest" description="Disordered" evidence="8">
    <location>
        <begin position="930"/>
        <end position="985"/>
    </location>
</feature>
<keyword evidence="3" id="KW-1003">Cell membrane</keyword>
<dbReference type="Pfam" id="PF03137">
    <property type="entry name" value="OATP"/>
    <property type="match status" value="2"/>
</dbReference>
<sequence>MFIFAQILHGWGSTPLYTIGFSFVEDSTTAENAGLHFAFILAGSCLGPAIGYVFGAVQLTVWVDPHVEPEIDMDNPQWVGAWWIGMLACGIGAILCSLPMFGFPKQFPGVAEIKAQKKSESIESEDLGEDSSLMQGFKSLLLDVAMQFRCDETNITGVFSPYPGMEETTLDINEIPCLSDCSCDTEYYDPVCLDGKTYFSPCYAGCTQSCACSESGDLDLVAIKGTCSASEDEQEICNDQSRTFLILTFFTVMFEFMPPTLVPIGTLRAVDPNLKGLSMGLQWVILRIFGTIPGPIVLGKLMDMACLVWQEDNCQENPGYDNSARIPCADLTSLKNVLQISWFRSDLTGSSKTEIAELANENGIIKNAEKVPGYTVDDTGALVISKSGDDDFSLNDIAFYECQADVKDENGKITPADIKRKLLVNFIMDKNDLEPVVRDKRLGEEDKKEYKEGIRYEIAECESKEAGPEAPVLIWRALDSSGDEISNSNEFGSCKSKLKTLDDSNFCGKTNDFIHMDKQDQRKLQTTTLSLAFDSTQIEGISSSFDKAHFLCEAHYKEAWNGELVDVIKAKRWPADDNTIRVISPVRNVDILVNGAPVSAGVLDMTNGNPSLECSSDGFDNKGANEINPRGTRSRTGDNMKFSCKARNSLNEGKWVEKEFTFTEATLQTPTAEYSHFGLVAKVSAESTPKDPEVANLKYAVFQCKEGFIAKDGRAVFKILSEKCIEAKALTDGTKHLIEREIMREYPIGFGVAMLEVMDVNGNTETLYNYVPMKSARTNYANKEEEPFPMQAWFDRMTVSVSRRLRSISRDSIVAIYYNEDEQSIVDLSGDAVIDEENKDQFHVVMEPTPTESGKYILCYDFSRKIDLQELQGQTYDSIRESLQRDHADFCRFFVNKSFPWWIILVVIIVLILIGALIFFILKRKKDDKEENDSGDIVRDPKTGGSVSGVQTQESDARDEFAKVVENQPDETTPLRKEGEESTAV</sequence>
<organism evidence="12 13">
    <name type="scientific">Oikopleura dioica</name>
    <name type="common">Tunicate</name>
    <dbReference type="NCBI Taxonomy" id="34765"/>
    <lineage>
        <taxon>Eukaryota</taxon>
        <taxon>Metazoa</taxon>
        <taxon>Chordata</taxon>
        <taxon>Tunicata</taxon>
        <taxon>Appendicularia</taxon>
        <taxon>Copelata</taxon>
        <taxon>Oikopleuridae</taxon>
        <taxon>Oikopleura</taxon>
    </lineage>
</organism>
<dbReference type="PANTHER" id="PTHR11388:SF100">
    <property type="entry name" value="SOLUTE CARRIER ORGANIC ANION TRANSPORTER FAMILY MEMBER 4A1"/>
    <property type="match status" value="1"/>
</dbReference>
<dbReference type="SUPFAM" id="SSF103473">
    <property type="entry name" value="MFS general substrate transporter"/>
    <property type="match status" value="1"/>
</dbReference>
<feature type="transmembrane region" description="Helical" evidence="9">
    <location>
        <begin position="899"/>
        <end position="922"/>
    </location>
</feature>
<feature type="domain" description="Ig-like" evidence="10">
    <location>
        <begin position="295"/>
        <end position="414"/>
    </location>
</feature>
<feature type="domain" description="Kazal-like" evidence="11">
    <location>
        <begin position="171"/>
        <end position="229"/>
    </location>
</feature>
<keyword evidence="4 9" id="KW-0812">Transmembrane</keyword>
<dbReference type="SUPFAM" id="SSF100895">
    <property type="entry name" value="Kazal-type serine protease inhibitors"/>
    <property type="match status" value="1"/>
</dbReference>
<dbReference type="InterPro" id="IPR002350">
    <property type="entry name" value="Kazal_dom"/>
</dbReference>
<proteinExistence type="inferred from homology"/>
<dbReference type="Proteomes" id="UP001158576">
    <property type="component" value="Chromosome 2"/>
</dbReference>
<evidence type="ECO:0000256" key="8">
    <source>
        <dbReference type="SAM" id="MobiDB-lite"/>
    </source>
</evidence>
<evidence type="ECO:0000256" key="2">
    <source>
        <dbReference type="ARBA" id="ARBA00009657"/>
    </source>
</evidence>
<keyword evidence="13" id="KW-1185">Reference proteome</keyword>
<evidence type="ECO:0000313" key="12">
    <source>
        <dbReference type="EMBL" id="CAG5113718.1"/>
    </source>
</evidence>
<keyword evidence="5 9" id="KW-1133">Transmembrane helix</keyword>
<evidence type="ECO:0000256" key="3">
    <source>
        <dbReference type="ARBA" id="ARBA00022475"/>
    </source>
</evidence>
<feature type="transmembrane region" description="Helical" evidence="9">
    <location>
        <begin position="37"/>
        <end position="61"/>
    </location>
</feature>
<dbReference type="InterPro" id="IPR036058">
    <property type="entry name" value="Kazal_dom_sf"/>
</dbReference>
<feature type="compositionally biased region" description="Basic and acidic residues" evidence="8">
    <location>
        <begin position="973"/>
        <end position="985"/>
    </location>
</feature>
<keyword evidence="6 9" id="KW-0472">Membrane</keyword>
<evidence type="ECO:0000256" key="4">
    <source>
        <dbReference type="ARBA" id="ARBA00022692"/>
    </source>
</evidence>
<evidence type="ECO:0000256" key="1">
    <source>
        <dbReference type="ARBA" id="ARBA00004651"/>
    </source>
</evidence>
<accession>A0ABN7T7W2</accession>
<dbReference type="EMBL" id="OU015567">
    <property type="protein sequence ID" value="CAG5113718.1"/>
    <property type="molecule type" value="Genomic_DNA"/>
</dbReference>
<dbReference type="InterPro" id="IPR036259">
    <property type="entry name" value="MFS_trans_sf"/>
</dbReference>
<protein>
    <submittedName>
        <fullName evidence="12">Oidioi.mRNA.OKI2018_I69.chr2.g7808.t1.cds</fullName>
    </submittedName>
</protein>
<evidence type="ECO:0000256" key="6">
    <source>
        <dbReference type="ARBA" id="ARBA00023136"/>
    </source>
</evidence>
<reference evidence="12 13" key="1">
    <citation type="submission" date="2021-04" db="EMBL/GenBank/DDBJ databases">
        <authorList>
            <person name="Bliznina A."/>
        </authorList>
    </citation>
    <scope>NUCLEOTIDE SEQUENCE [LARGE SCALE GENOMIC DNA]</scope>
</reference>
<dbReference type="PROSITE" id="PS50835">
    <property type="entry name" value="IG_LIKE"/>
    <property type="match status" value="1"/>
</dbReference>
<evidence type="ECO:0000259" key="10">
    <source>
        <dbReference type="PROSITE" id="PS50835"/>
    </source>
</evidence>
<evidence type="ECO:0000256" key="9">
    <source>
        <dbReference type="SAM" id="Phobius"/>
    </source>
</evidence>
<feature type="transmembrane region" description="Helical" evidence="9">
    <location>
        <begin position="81"/>
        <end position="103"/>
    </location>
</feature>
<dbReference type="InterPro" id="IPR004156">
    <property type="entry name" value="OATP"/>
</dbReference>
<name>A0ABN7T7W2_OIKDI</name>
<evidence type="ECO:0000256" key="7">
    <source>
        <dbReference type="ARBA" id="ARBA00023157"/>
    </source>
</evidence>
<comment type="similarity">
    <text evidence="2">Belongs to the organo anion transporter (TC 2.A.60) family.</text>
</comment>
<gene>
    <name evidence="12" type="ORF">OKIOD_LOCUS16573</name>
</gene>
<feature type="transmembrane region" description="Helical" evidence="9">
    <location>
        <begin position="244"/>
        <end position="265"/>
    </location>
</feature>
<evidence type="ECO:0000313" key="13">
    <source>
        <dbReference type="Proteomes" id="UP001158576"/>
    </source>
</evidence>
<feature type="region of interest" description="Disordered" evidence="8">
    <location>
        <begin position="615"/>
        <end position="638"/>
    </location>
</feature>